<dbReference type="InterPro" id="IPR052198">
    <property type="entry name" value="IorB_Oxidoreductase"/>
</dbReference>
<dbReference type="Gene3D" id="3.40.920.10">
    <property type="entry name" value="Pyruvate-ferredoxin oxidoreductase, PFOR, domain III"/>
    <property type="match status" value="1"/>
</dbReference>
<dbReference type="EMBL" id="PGXC01000006">
    <property type="protein sequence ID" value="PKK90305.1"/>
    <property type="molecule type" value="Genomic_DNA"/>
</dbReference>
<dbReference type="Proteomes" id="UP000233256">
    <property type="component" value="Unassembled WGS sequence"/>
</dbReference>
<accession>A0A2N1PPN5</accession>
<evidence type="ECO:0000313" key="2">
    <source>
        <dbReference type="EMBL" id="PKK90305.1"/>
    </source>
</evidence>
<dbReference type="SUPFAM" id="SSF53323">
    <property type="entry name" value="Pyruvate-ferredoxin oxidoreductase, PFOR, domain III"/>
    <property type="match status" value="1"/>
</dbReference>
<evidence type="ECO:0000256" key="1">
    <source>
        <dbReference type="ARBA" id="ARBA00023002"/>
    </source>
</evidence>
<name>A0A2N1PPN5_9BACT</name>
<sequence length="223" mass="24796">MNIPEKLNVRKSLISCDDIGIILTGIGGQGVNFISTLLRQAIGIRHGFFTGYDNRGGAQRYGHVCSVIRFRPSKDILIENSESPPSGADDSKSPLAMDLPNQRADCIIALEASEGLRFLNKFHESTIVVADQCIVVPTNVRRDEAEYYGIENIAEQYREISENVFIRDFRSMARKFTGKAIDANLLALGFALRKLNGLLIPDDFSEISHSSVLETIRFGYEIP</sequence>
<organism evidence="2 3">
    <name type="scientific">Candidatus Wallbacteria bacterium HGW-Wallbacteria-1</name>
    <dbReference type="NCBI Taxonomy" id="2013854"/>
    <lineage>
        <taxon>Bacteria</taxon>
        <taxon>Candidatus Walliibacteriota</taxon>
    </lineage>
</organism>
<dbReference type="PANTHER" id="PTHR43854:SF1">
    <property type="entry name" value="INDOLEPYRUVATE OXIDOREDUCTASE SUBUNIT IORB"/>
    <property type="match status" value="1"/>
</dbReference>
<proteinExistence type="predicted"/>
<dbReference type="PANTHER" id="PTHR43854">
    <property type="entry name" value="INDOLEPYRUVATE OXIDOREDUCTASE SUBUNIT IORB"/>
    <property type="match status" value="1"/>
</dbReference>
<evidence type="ECO:0000313" key="3">
    <source>
        <dbReference type="Proteomes" id="UP000233256"/>
    </source>
</evidence>
<dbReference type="GO" id="GO:0016491">
    <property type="term" value="F:oxidoreductase activity"/>
    <property type="evidence" value="ECO:0007669"/>
    <property type="project" value="UniProtKB-KW"/>
</dbReference>
<reference evidence="2 3" key="1">
    <citation type="journal article" date="2017" name="ISME J.">
        <title>Potential for microbial H2 and metal transformations associated with novel bacteria and archaea in deep terrestrial subsurface sediments.</title>
        <authorList>
            <person name="Hernsdorf A.W."/>
            <person name="Amano Y."/>
            <person name="Miyakawa K."/>
            <person name="Ise K."/>
            <person name="Suzuki Y."/>
            <person name="Anantharaman K."/>
            <person name="Probst A."/>
            <person name="Burstein D."/>
            <person name="Thomas B.C."/>
            <person name="Banfield J.F."/>
        </authorList>
    </citation>
    <scope>NUCLEOTIDE SEQUENCE [LARGE SCALE GENOMIC DNA]</scope>
    <source>
        <strain evidence="2">HGW-Wallbacteria-1</strain>
    </source>
</reference>
<dbReference type="AlphaFoldDB" id="A0A2N1PPN5"/>
<protein>
    <submittedName>
        <fullName evidence="2">Uncharacterized protein</fullName>
    </submittedName>
</protein>
<dbReference type="InterPro" id="IPR002869">
    <property type="entry name" value="Pyrv_flavodox_OxRed_cen"/>
</dbReference>
<gene>
    <name evidence="2" type="ORF">CVV64_10080</name>
</gene>
<keyword evidence="1" id="KW-0560">Oxidoreductase</keyword>
<comment type="caution">
    <text evidence="2">The sequence shown here is derived from an EMBL/GenBank/DDBJ whole genome shotgun (WGS) entry which is preliminary data.</text>
</comment>